<protein>
    <submittedName>
        <fullName evidence="8">Arsenosugar biosynthesis radical SAM protein ArsS</fullName>
    </submittedName>
</protein>
<feature type="domain" description="Arsenosugar biosynthesis radical SAM protein ArsS-like C-terminal" evidence="7">
    <location>
        <begin position="183"/>
        <end position="318"/>
    </location>
</feature>
<feature type="domain" description="Radical SAM core" evidence="6">
    <location>
        <begin position="26"/>
        <end position="162"/>
    </location>
</feature>
<evidence type="ECO:0000256" key="4">
    <source>
        <dbReference type="ARBA" id="ARBA00023004"/>
    </source>
</evidence>
<dbReference type="SFLD" id="SFLDG01067">
    <property type="entry name" value="SPASM/twitch_domain_containing"/>
    <property type="match status" value="1"/>
</dbReference>
<dbReference type="Pfam" id="PF04055">
    <property type="entry name" value="Radical_SAM"/>
    <property type="match status" value="1"/>
</dbReference>
<gene>
    <name evidence="8" type="primary">arsS</name>
    <name evidence="8" type="ORF">E4T21_12585</name>
</gene>
<dbReference type="GO" id="GO:0003824">
    <property type="term" value="F:catalytic activity"/>
    <property type="evidence" value="ECO:0007669"/>
    <property type="project" value="InterPro"/>
</dbReference>
<dbReference type="OrthoDB" id="9810775at2"/>
<sequence>MLDTREYLIAGGFPPIRRRTLRTLQVNIGYLCNLSCTHCHVAASPRRTEMMDEETQALVLEFIDRHDIKTLDLTGGAPEMMPAFRPLVKAAYERGVHVIDRSNLTILVEPGHEDLVAFLAAHQVEVVASLPCYTEDNVDAQRGKGVFNASIEGLRRLNAAGYGSGEPGAPELHLVFNPGGPSLPPPQQQLEQAYKRELAEQFGIQFDGLFTITNMPIARFGSQLISKGGFNDYMALLKDSHCDANLEHVMCRDTLSVDYRGYTYDCDFNQMLDMPLGGKQGALHLRDLLEHDFSHQPIQVASHCYGCTAGQGSSCGGALA</sequence>
<dbReference type="AlphaFoldDB" id="A0A5C1NJJ2"/>
<dbReference type="NCBIfam" id="TIGR04167">
    <property type="entry name" value="rSAM_SeCys"/>
    <property type="match status" value="1"/>
</dbReference>
<comment type="cofactor">
    <cofactor evidence="1">
        <name>[4Fe-4S] cluster</name>
        <dbReference type="ChEBI" id="CHEBI:49883"/>
    </cofactor>
</comment>
<dbReference type="InterPro" id="IPR007197">
    <property type="entry name" value="rSAM"/>
</dbReference>
<evidence type="ECO:0000256" key="3">
    <source>
        <dbReference type="ARBA" id="ARBA00022723"/>
    </source>
</evidence>
<dbReference type="RefSeq" id="WP_149285369.1">
    <property type="nucleotide sequence ID" value="NZ_CP038437.2"/>
</dbReference>
<evidence type="ECO:0000256" key="1">
    <source>
        <dbReference type="ARBA" id="ARBA00001966"/>
    </source>
</evidence>
<keyword evidence="5" id="KW-0411">Iron-sulfur</keyword>
<proteinExistence type="predicted"/>
<dbReference type="InterPro" id="IPR024521">
    <property type="entry name" value="ArsS-like_C"/>
</dbReference>
<evidence type="ECO:0000313" key="9">
    <source>
        <dbReference type="Proteomes" id="UP000324285"/>
    </source>
</evidence>
<dbReference type="PANTHER" id="PTHR43728">
    <property type="entry name" value="SLR0304 PROTEIN"/>
    <property type="match status" value="1"/>
</dbReference>
<dbReference type="PANTHER" id="PTHR43728:SF1">
    <property type="entry name" value="FE-S OXIDOREDUCTASE"/>
    <property type="match status" value="1"/>
</dbReference>
<keyword evidence="4" id="KW-0408">Iron</keyword>
<name>A0A5C1NJJ2_9GAMM</name>
<dbReference type="GO" id="GO:0051536">
    <property type="term" value="F:iron-sulfur cluster binding"/>
    <property type="evidence" value="ECO:0007669"/>
    <property type="project" value="UniProtKB-KW"/>
</dbReference>
<dbReference type="InterPro" id="IPR026351">
    <property type="entry name" value="rSAM_ArsS-like"/>
</dbReference>
<evidence type="ECO:0000256" key="2">
    <source>
        <dbReference type="ARBA" id="ARBA00022691"/>
    </source>
</evidence>
<evidence type="ECO:0000259" key="7">
    <source>
        <dbReference type="Pfam" id="PF12345"/>
    </source>
</evidence>
<evidence type="ECO:0000313" key="8">
    <source>
        <dbReference type="EMBL" id="QEM82285.1"/>
    </source>
</evidence>
<keyword evidence="9" id="KW-1185">Reference proteome</keyword>
<dbReference type="EMBL" id="CP038437">
    <property type="protein sequence ID" value="QEM82285.1"/>
    <property type="molecule type" value="Genomic_DNA"/>
</dbReference>
<dbReference type="Pfam" id="PF12345">
    <property type="entry name" value="DUF3641"/>
    <property type="match status" value="1"/>
</dbReference>
<keyword evidence="2" id="KW-0949">S-adenosyl-L-methionine</keyword>
<keyword evidence="3" id="KW-0479">Metal-binding</keyword>
<evidence type="ECO:0000256" key="5">
    <source>
        <dbReference type="ARBA" id="ARBA00023014"/>
    </source>
</evidence>
<dbReference type="CDD" id="cd01335">
    <property type="entry name" value="Radical_SAM"/>
    <property type="match status" value="1"/>
</dbReference>
<dbReference type="InterPro" id="IPR013785">
    <property type="entry name" value="Aldolase_TIM"/>
</dbReference>
<organism evidence="8 9">
    <name type="scientific">Halomonas binhaiensis</name>
    <dbReference type="NCBI Taxonomy" id="2562282"/>
    <lineage>
        <taxon>Bacteria</taxon>
        <taxon>Pseudomonadati</taxon>
        <taxon>Pseudomonadota</taxon>
        <taxon>Gammaproteobacteria</taxon>
        <taxon>Oceanospirillales</taxon>
        <taxon>Halomonadaceae</taxon>
        <taxon>Halomonas</taxon>
    </lineage>
</organism>
<dbReference type="GO" id="GO:0046872">
    <property type="term" value="F:metal ion binding"/>
    <property type="evidence" value="ECO:0007669"/>
    <property type="project" value="UniProtKB-KW"/>
</dbReference>
<dbReference type="Gene3D" id="3.20.20.70">
    <property type="entry name" value="Aldolase class I"/>
    <property type="match status" value="1"/>
</dbReference>
<dbReference type="SUPFAM" id="SSF102114">
    <property type="entry name" value="Radical SAM enzymes"/>
    <property type="match status" value="1"/>
</dbReference>
<reference evidence="8" key="1">
    <citation type="submission" date="2021-02" db="EMBL/GenBank/DDBJ databases">
        <title>Strain Y2R2, a novel species of the genus Halomonas.</title>
        <authorList>
            <person name="Huang H."/>
        </authorList>
    </citation>
    <scope>NUCLEOTIDE SEQUENCE</scope>
    <source>
        <strain evidence="8">Y2R2</strain>
    </source>
</reference>
<dbReference type="Proteomes" id="UP000324285">
    <property type="component" value="Chromosome"/>
</dbReference>
<dbReference type="KEGG" id="hbh:E4T21_12585"/>
<dbReference type="SFLD" id="SFLDS00029">
    <property type="entry name" value="Radical_SAM"/>
    <property type="match status" value="1"/>
</dbReference>
<dbReference type="InterPro" id="IPR058240">
    <property type="entry name" value="rSAM_sf"/>
</dbReference>
<evidence type="ECO:0000259" key="6">
    <source>
        <dbReference type="Pfam" id="PF04055"/>
    </source>
</evidence>
<accession>A0A5C1NJJ2</accession>